<evidence type="ECO:0000313" key="5">
    <source>
        <dbReference type="Proteomes" id="UP000572268"/>
    </source>
</evidence>
<evidence type="ECO:0000256" key="2">
    <source>
        <dbReference type="SAM" id="Phobius"/>
    </source>
</evidence>
<organism evidence="4 5">
    <name type="scientific">Perkinsus olseni</name>
    <name type="common">Perkinsus atlanticus</name>
    <dbReference type="NCBI Taxonomy" id="32597"/>
    <lineage>
        <taxon>Eukaryota</taxon>
        <taxon>Sar</taxon>
        <taxon>Alveolata</taxon>
        <taxon>Perkinsozoa</taxon>
        <taxon>Perkinsea</taxon>
        <taxon>Perkinsida</taxon>
        <taxon>Perkinsidae</taxon>
        <taxon>Perkinsus</taxon>
    </lineage>
</organism>
<protein>
    <recommendedName>
        <fullName evidence="3">DUF6832 domain-containing protein</fullName>
    </recommendedName>
</protein>
<keyword evidence="2" id="KW-0812">Transmembrane</keyword>
<sequence length="801" mass="90788">MASLETANPHSSSFVPKVYEAAEGASPKEQSLAKWKSAAGCPIYEDAKPRMTFEFNNHDFVLADVRLMRVQDSEDGVRLELFYDGEIADVGTDLQGFINAIKASVSKGLQDRKMQRFRHMLERKNAGHTDEWEKFMKETNEKGDVEVKLDIDLNGATSAEDTNSPFREAGCVLSFVAVSVTASPGTADLFGEICFPEYFLEKDCSERKAFMDKQNEAPFPRWLYLFFIPIVICFIAVLFAWYRIAQVLYEKYFVTNGDLTDMSASSAAFNFSTECQLQAAPYLRTSVRHYGYVEPKDPTQLAGLSGPYVAPRTNMTQQSVLDTMLPKELKKMDLTRIYQMIPPGGMSEFFLKRLHKAMRKGGNPARVLGLYKQYQKREDYPSMEFLVRCMICLGYCFDWHSFWSVRDRQTLTSTKMFRFLASDLVSEADKIRPRDHLGLLYALACLHYRPPALVPIILQGIESNVSQYRLEALANAAHSMAVLGLGDNQGGNRFNSFRGGDGKRRIIAEGMWLRRARKFRFERVDERVITEAFVRYGNIPEAGSINDWAQLAYAMTLHGMYDLRGPSGEFVLPVFLANACSGITSEKIADGMGWAGYHLYMTLYSLDVEKPEVEIPAKKAVPMEVQLKLHTTWLRNILLPAQPQGSERLQLDVDAAFKRTNTQALINCSVGRPDDEQHTIFAGHKLNPGIAFEYDYLHPIAPDAPKVSGVVAHKLRLMRHFGIYSVVVHDCFWSKLTDDQKDEQVVVLRTKLGYIHDKAMEDSAVRDHRQSRHRPSPPNTGLPYTSEIHPIPEQQRATTKK</sequence>
<dbReference type="Proteomes" id="UP000572268">
    <property type="component" value="Unassembled WGS sequence"/>
</dbReference>
<evidence type="ECO:0000313" key="4">
    <source>
        <dbReference type="EMBL" id="KAF4674268.1"/>
    </source>
</evidence>
<accession>A0A7J6MRN9</accession>
<reference evidence="4 5" key="1">
    <citation type="submission" date="2020-04" db="EMBL/GenBank/DDBJ databases">
        <title>Perkinsus olseni comparative genomics.</title>
        <authorList>
            <person name="Bogema D.R."/>
        </authorList>
    </citation>
    <scope>NUCLEOTIDE SEQUENCE [LARGE SCALE GENOMIC DNA]</scope>
    <source>
        <strain evidence="4">ATCC PRA-31</strain>
    </source>
</reference>
<dbReference type="Pfam" id="PF20724">
    <property type="entry name" value="DUF6831"/>
    <property type="match status" value="1"/>
</dbReference>
<feature type="domain" description="DUF6832" evidence="3">
    <location>
        <begin position="320"/>
        <end position="487"/>
    </location>
</feature>
<dbReference type="AlphaFoldDB" id="A0A7J6MRN9"/>
<dbReference type="EMBL" id="JABANN010000033">
    <property type="protein sequence ID" value="KAF4674268.1"/>
    <property type="molecule type" value="Genomic_DNA"/>
</dbReference>
<evidence type="ECO:0000259" key="3">
    <source>
        <dbReference type="Pfam" id="PF20725"/>
    </source>
</evidence>
<feature type="region of interest" description="Disordered" evidence="1">
    <location>
        <begin position="760"/>
        <end position="801"/>
    </location>
</feature>
<keyword evidence="2" id="KW-1133">Transmembrane helix</keyword>
<gene>
    <name evidence="4" type="ORF">FOL46_005444</name>
</gene>
<evidence type="ECO:0000256" key="1">
    <source>
        <dbReference type="SAM" id="MobiDB-lite"/>
    </source>
</evidence>
<keyword evidence="2" id="KW-0472">Membrane</keyword>
<comment type="caution">
    <text evidence="4">The sequence shown here is derived from an EMBL/GenBank/DDBJ whole genome shotgun (WGS) entry which is preliminary data.</text>
</comment>
<name>A0A7J6MRN9_PEROL</name>
<dbReference type="InterPro" id="IPR049235">
    <property type="entry name" value="DUF6832"/>
</dbReference>
<proteinExistence type="predicted"/>
<dbReference type="Pfam" id="PF20725">
    <property type="entry name" value="DUF6832"/>
    <property type="match status" value="1"/>
</dbReference>
<feature type="transmembrane region" description="Helical" evidence="2">
    <location>
        <begin position="222"/>
        <end position="242"/>
    </location>
</feature>